<proteinExistence type="predicted"/>
<name>A0A1G2PS69_9BACT</name>
<keyword evidence="1" id="KW-0812">Transmembrane</keyword>
<feature type="transmembrane region" description="Helical" evidence="1">
    <location>
        <begin position="21"/>
        <end position="38"/>
    </location>
</feature>
<accession>A0A1G2PS69</accession>
<keyword evidence="1" id="KW-1133">Transmembrane helix</keyword>
<evidence type="ECO:0000313" key="2">
    <source>
        <dbReference type="EMBL" id="OHA51178.1"/>
    </source>
</evidence>
<evidence type="ECO:0000256" key="1">
    <source>
        <dbReference type="SAM" id="Phobius"/>
    </source>
</evidence>
<dbReference type="EMBL" id="MHSW01000025">
    <property type="protein sequence ID" value="OHA51178.1"/>
    <property type="molecule type" value="Genomic_DNA"/>
</dbReference>
<gene>
    <name evidence="2" type="ORF">A3A97_02810</name>
</gene>
<sequence length="262" mass="29436">MELVHQISEILKKQIYENLTLSFFFVFIFSSLLTAFVFEPITDKIKDLFKAKPKLILNVTEIDKLRFEAQLENFKLLFGTQDGQATLVAAQTGDAKLNKLYGAVATPSDLIPCEGCTEYSFSLKNVGKALAKDITIDLLSLSYLEIIEPERDPKISNINCGGVGNNKGCRVIINLLGVGETVLFTGIVNGPGIRSVDCKIGENSKQCLKNFRYYYTQKVTSGMTFKLDNRMINFPEINNSNEFIQYHYVPASNSWTRDVIDK</sequence>
<comment type="caution">
    <text evidence="2">The sequence shown here is derived from an EMBL/GenBank/DDBJ whole genome shotgun (WGS) entry which is preliminary data.</text>
</comment>
<protein>
    <submittedName>
        <fullName evidence="2">Uncharacterized protein</fullName>
    </submittedName>
</protein>
<dbReference type="AlphaFoldDB" id="A0A1G2PS69"/>
<organism evidence="2 3">
    <name type="scientific">Candidatus Terrybacteria bacterium RIFCSPLOWO2_01_FULL_40_23</name>
    <dbReference type="NCBI Taxonomy" id="1802366"/>
    <lineage>
        <taxon>Bacteria</taxon>
        <taxon>Candidatus Terryibacteriota</taxon>
    </lineage>
</organism>
<dbReference type="Proteomes" id="UP000176951">
    <property type="component" value="Unassembled WGS sequence"/>
</dbReference>
<reference evidence="2 3" key="1">
    <citation type="journal article" date="2016" name="Nat. Commun.">
        <title>Thousands of microbial genomes shed light on interconnected biogeochemical processes in an aquifer system.</title>
        <authorList>
            <person name="Anantharaman K."/>
            <person name="Brown C.T."/>
            <person name="Hug L.A."/>
            <person name="Sharon I."/>
            <person name="Castelle C.J."/>
            <person name="Probst A.J."/>
            <person name="Thomas B.C."/>
            <person name="Singh A."/>
            <person name="Wilkins M.J."/>
            <person name="Karaoz U."/>
            <person name="Brodie E.L."/>
            <person name="Williams K.H."/>
            <person name="Hubbard S.S."/>
            <person name="Banfield J.F."/>
        </authorList>
    </citation>
    <scope>NUCLEOTIDE SEQUENCE [LARGE SCALE GENOMIC DNA]</scope>
</reference>
<evidence type="ECO:0000313" key="3">
    <source>
        <dbReference type="Proteomes" id="UP000176951"/>
    </source>
</evidence>
<keyword evidence="1" id="KW-0472">Membrane</keyword>